<dbReference type="SUPFAM" id="SSF53720">
    <property type="entry name" value="ALDH-like"/>
    <property type="match status" value="1"/>
</dbReference>
<comment type="similarity">
    <text evidence="7">Belongs to the gamma-glutamyl phosphate reductase family.</text>
</comment>
<accession>A0ABP6LRP5</accession>
<evidence type="ECO:0000256" key="3">
    <source>
        <dbReference type="ARBA" id="ARBA00022650"/>
    </source>
</evidence>
<keyword evidence="2 7" id="KW-0028">Amino-acid biosynthesis</keyword>
<dbReference type="EMBL" id="BAAAVT010000002">
    <property type="protein sequence ID" value="GAA3052431.1"/>
    <property type="molecule type" value="Genomic_DNA"/>
</dbReference>
<evidence type="ECO:0000259" key="9">
    <source>
        <dbReference type="Pfam" id="PF00171"/>
    </source>
</evidence>
<dbReference type="InterPro" id="IPR016163">
    <property type="entry name" value="Ald_DH_C"/>
</dbReference>
<keyword evidence="7" id="KW-0963">Cytoplasm</keyword>
<dbReference type="HAMAP" id="MF_00412">
    <property type="entry name" value="ProA"/>
    <property type="match status" value="1"/>
</dbReference>
<dbReference type="NCBIfam" id="NF001221">
    <property type="entry name" value="PRK00197.1"/>
    <property type="match status" value="1"/>
</dbReference>
<keyword evidence="11" id="KW-1185">Reference proteome</keyword>
<gene>
    <name evidence="7" type="primary">proA</name>
    <name evidence="10" type="ORF">GCM10010529_03070</name>
</gene>
<feature type="compositionally biased region" description="Low complexity" evidence="8">
    <location>
        <begin position="7"/>
        <end position="19"/>
    </location>
</feature>
<feature type="domain" description="Aldehyde dehydrogenase" evidence="9">
    <location>
        <begin position="46"/>
        <end position="310"/>
    </location>
</feature>
<dbReference type="PANTHER" id="PTHR11063">
    <property type="entry name" value="GLUTAMATE SEMIALDEHYDE DEHYDROGENASE"/>
    <property type="match status" value="1"/>
</dbReference>
<sequence length="485" mass="51843">MSEKQSTEQQTTEQQTTEKLTTEQDAGREFEGETTRTEDQDLPGAIRELSARARAASRRLAQLDRERKDRTLAAVAQGLRESRAALIEANQKDLDRGRESGLSRALLDRLALDEARIEQLAAAVEEIIALDDPVGRVVQGRTLPNGLRLSQVTVPLGVIGVIYEARPNVTVDIAALALKSGNAALLRGGSAAQSTNETLLAVIRDALRATAAPVDAVLSIDAHGRDGATELMTQVGSVDVLIPRGGRELIQHVVRTSRVPVIETGEGNVHVFVDASADPSMARDIVVNAKAHRPSVCNAAETLLLHRDAEAAGREVLRGLLRAGVDLHLDPRAQEWLPVQEPEDPARSGVEGQVLELTDEDFATEYLDLQMAVGVVDSLEEAIEHIGRWSTGHTEAIITDSVAHADRFVAEIDAAAVVVNASTRFTDGGEFGLGAEVGISTQKMHARGPMGMGELTTTKWIVRGEGQVRGARAESSALPGSCPGD</sequence>
<dbReference type="Pfam" id="PF00171">
    <property type="entry name" value="Aldedh"/>
    <property type="match status" value="1"/>
</dbReference>
<dbReference type="InterPro" id="IPR000965">
    <property type="entry name" value="GPR_dom"/>
</dbReference>
<feature type="region of interest" description="Disordered" evidence="8">
    <location>
        <begin position="1"/>
        <end position="45"/>
    </location>
</feature>
<dbReference type="InterPro" id="IPR016162">
    <property type="entry name" value="Ald_DH_N"/>
</dbReference>
<dbReference type="CDD" id="cd07079">
    <property type="entry name" value="ALDH_F18-19_ProA-GPR"/>
    <property type="match status" value="1"/>
</dbReference>
<dbReference type="NCBIfam" id="TIGR00407">
    <property type="entry name" value="proA"/>
    <property type="match status" value="1"/>
</dbReference>
<feature type="compositionally biased region" description="Basic and acidic residues" evidence="8">
    <location>
        <begin position="20"/>
        <end position="39"/>
    </location>
</feature>
<dbReference type="RefSeq" id="WP_344682815.1">
    <property type="nucleotide sequence ID" value="NZ_BAAAVT010000002.1"/>
</dbReference>
<dbReference type="InterPro" id="IPR020593">
    <property type="entry name" value="G-glutamylP_reductase_CS"/>
</dbReference>
<evidence type="ECO:0000256" key="6">
    <source>
        <dbReference type="ARBA" id="ARBA00049024"/>
    </source>
</evidence>
<evidence type="ECO:0000256" key="2">
    <source>
        <dbReference type="ARBA" id="ARBA00022605"/>
    </source>
</evidence>
<organism evidence="10 11">
    <name type="scientific">Nesterenkonia aethiopica</name>
    <dbReference type="NCBI Taxonomy" id="269144"/>
    <lineage>
        <taxon>Bacteria</taxon>
        <taxon>Bacillati</taxon>
        <taxon>Actinomycetota</taxon>
        <taxon>Actinomycetes</taxon>
        <taxon>Micrococcales</taxon>
        <taxon>Micrococcaceae</taxon>
        <taxon>Nesterenkonia</taxon>
    </lineage>
</organism>
<comment type="function">
    <text evidence="7">Catalyzes the NADPH-dependent reduction of L-glutamate 5-phosphate into L-glutamate 5-semialdehyde and phosphate. The product spontaneously undergoes cyclization to form 1-pyrroline-5-carboxylate.</text>
</comment>
<dbReference type="Gene3D" id="3.40.309.10">
    <property type="entry name" value="Aldehyde Dehydrogenase, Chain A, domain 2"/>
    <property type="match status" value="1"/>
</dbReference>
<name>A0ABP6LRP5_9MICC</name>
<comment type="catalytic activity">
    <reaction evidence="6 7">
        <text>L-glutamate 5-semialdehyde + phosphate + NADP(+) = L-glutamyl 5-phosphate + NADPH + H(+)</text>
        <dbReference type="Rhea" id="RHEA:19541"/>
        <dbReference type="ChEBI" id="CHEBI:15378"/>
        <dbReference type="ChEBI" id="CHEBI:43474"/>
        <dbReference type="ChEBI" id="CHEBI:57783"/>
        <dbReference type="ChEBI" id="CHEBI:58066"/>
        <dbReference type="ChEBI" id="CHEBI:58274"/>
        <dbReference type="ChEBI" id="CHEBI:58349"/>
        <dbReference type="EC" id="1.2.1.41"/>
    </reaction>
</comment>
<proteinExistence type="inferred from homology"/>
<evidence type="ECO:0000256" key="8">
    <source>
        <dbReference type="SAM" id="MobiDB-lite"/>
    </source>
</evidence>
<dbReference type="Gene3D" id="3.40.605.10">
    <property type="entry name" value="Aldehyde Dehydrogenase, Chain A, domain 1"/>
    <property type="match status" value="1"/>
</dbReference>
<evidence type="ECO:0000313" key="10">
    <source>
        <dbReference type="EMBL" id="GAA3052431.1"/>
    </source>
</evidence>
<keyword evidence="3 7" id="KW-0641">Proline biosynthesis</keyword>
<evidence type="ECO:0000256" key="4">
    <source>
        <dbReference type="ARBA" id="ARBA00022857"/>
    </source>
</evidence>
<dbReference type="Proteomes" id="UP001500236">
    <property type="component" value="Unassembled WGS sequence"/>
</dbReference>
<dbReference type="InterPro" id="IPR015590">
    <property type="entry name" value="Aldehyde_DH_dom"/>
</dbReference>
<comment type="caution">
    <text evidence="10">The sequence shown here is derived from an EMBL/GenBank/DDBJ whole genome shotgun (WGS) entry which is preliminary data.</text>
</comment>
<keyword evidence="4 7" id="KW-0521">NADP</keyword>
<comment type="pathway">
    <text evidence="1 7">Amino-acid biosynthesis; L-proline biosynthesis; L-glutamate 5-semialdehyde from L-glutamate: step 2/2.</text>
</comment>
<reference evidence="11" key="1">
    <citation type="journal article" date="2019" name="Int. J. Syst. Evol. Microbiol.">
        <title>The Global Catalogue of Microorganisms (GCM) 10K type strain sequencing project: providing services to taxonomists for standard genome sequencing and annotation.</title>
        <authorList>
            <consortium name="The Broad Institute Genomics Platform"/>
            <consortium name="The Broad Institute Genome Sequencing Center for Infectious Disease"/>
            <person name="Wu L."/>
            <person name="Ma J."/>
        </authorList>
    </citation>
    <scope>NUCLEOTIDE SEQUENCE [LARGE SCALE GENOMIC DNA]</scope>
    <source>
        <strain evidence="11">JCM 14309</strain>
    </source>
</reference>
<evidence type="ECO:0000256" key="7">
    <source>
        <dbReference type="HAMAP-Rule" id="MF_00412"/>
    </source>
</evidence>
<dbReference type="PANTHER" id="PTHR11063:SF8">
    <property type="entry name" value="DELTA-1-PYRROLINE-5-CARBOXYLATE SYNTHASE"/>
    <property type="match status" value="1"/>
</dbReference>
<keyword evidence="5 7" id="KW-0560">Oxidoreductase</keyword>
<evidence type="ECO:0000256" key="1">
    <source>
        <dbReference type="ARBA" id="ARBA00004985"/>
    </source>
</evidence>
<dbReference type="EC" id="1.2.1.41" evidence="7"/>
<evidence type="ECO:0000256" key="5">
    <source>
        <dbReference type="ARBA" id="ARBA00023002"/>
    </source>
</evidence>
<dbReference type="InterPro" id="IPR016161">
    <property type="entry name" value="Ald_DH/histidinol_DH"/>
</dbReference>
<comment type="subcellular location">
    <subcellularLocation>
        <location evidence="7">Cytoplasm</location>
    </subcellularLocation>
</comment>
<protein>
    <recommendedName>
        <fullName evidence="7">Gamma-glutamyl phosphate reductase</fullName>
        <shortName evidence="7">GPR</shortName>
        <ecNumber evidence="7">1.2.1.41</ecNumber>
    </recommendedName>
    <alternativeName>
        <fullName evidence="7">Glutamate-5-semialdehyde dehydrogenase</fullName>
    </alternativeName>
    <alternativeName>
        <fullName evidence="7">Glutamyl-gamma-semialdehyde dehydrogenase</fullName>
        <shortName evidence="7">GSA dehydrogenase</shortName>
    </alternativeName>
</protein>
<evidence type="ECO:0000313" key="11">
    <source>
        <dbReference type="Proteomes" id="UP001500236"/>
    </source>
</evidence>
<dbReference type="PROSITE" id="PS01223">
    <property type="entry name" value="PROA"/>
    <property type="match status" value="1"/>
</dbReference>